<organism evidence="8 9">
    <name type="scientific">Streptomyces rectiviolaceus</name>
    <dbReference type="NCBI Taxonomy" id="332591"/>
    <lineage>
        <taxon>Bacteria</taxon>
        <taxon>Bacillati</taxon>
        <taxon>Actinomycetota</taxon>
        <taxon>Actinomycetes</taxon>
        <taxon>Kitasatosporales</taxon>
        <taxon>Streptomycetaceae</taxon>
        <taxon>Streptomyces</taxon>
    </lineage>
</organism>
<dbReference type="SUPFAM" id="SSF53790">
    <property type="entry name" value="Tetrapyrrole methylase"/>
    <property type="match status" value="1"/>
</dbReference>
<evidence type="ECO:0000256" key="4">
    <source>
        <dbReference type="ARBA" id="ARBA00022691"/>
    </source>
</evidence>
<comment type="caution">
    <text evidence="8">The sequence shown here is derived from an EMBL/GenBank/DDBJ whole genome shotgun (WGS) entry which is preliminary data.</text>
</comment>
<proteinExistence type="inferred from homology"/>
<keyword evidence="2 6" id="KW-0489">Methyltransferase</keyword>
<dbReference type="NCBIfam" id="NF004790">
    <property type="entry name" value="PRK06136.1"/>
    <property type="match status" value="1"/>
</dbReference>
<accession>A0ABP6N8Q2</accession>
<evidence type="ECO:0000256" key="2">
    <source>
        <dbReference type="ARBA" id="ARBA00022603"/>
    </source>
</evidence>
<dbReference type="Pfam" id="PF13241">
    <property type="entry name" value="NAD_binding_7"/>
    <property type="match status" value="1"/>
</dbReference>
<evidence type="ECO:0000256" key="6">
    <source>
        <dbReference type="RuleBase" id="RU003960"/>
    </source>
</evidence>
<evidence type="ECO:0000313" key="9">
    <source>
        <dbReference type="Proteomes" id="UP001501637"/>
    </source>
</evidence>
<keyword evidence="3 6" id="KW-0808">Transferase</keyword>
<name>A0ABP6N8Q2_9ACTN</name>
<dbReference type="InterPro" id="IPR003043">
    <property type="entry name" value="Uropor_MeTrfase_CS"/>
</dbReference>
<gene>
    <name evidence="8" type="primary">cobA</name>
    <name evidence="8" type="ORF">GCM10010449_68280</name>
</gene>
<dbReference type="Pfam" id="PF00590">
    <property type="entry name" value="TP_methylase"/>
    <property type="match status" value="1"/>
</dbReference>
<keyword evidence="4" id="KW-0949">S-adenosyl-L-methionine</keyword>
<comment type="similarity">
    <text evidence="6">Belongs to the precorrin methyltransferase family.</text>
</comment>
<evidence type="ECO:0000259" key="7">
    <source>
        <dbReference type="Pfam" id="PF00590"/>
    </source>
</evidence>
<dbReference type="Gene3D" id="3.40.1010.10">
    <property type="entry name" value="Cobalt-precorrin-4 Transmethylase, Domain 1"/>
    <property type="match status" value="1"/>
</dbReference>
<keyword evidence="5" id="KW-0627">Porphyrin biosynthesis</keyword>
<dbReference type="InterPro" id="IPR006366">
    <property type="entry name" value="CobA/CysG_C"/>
</dbReference>
<dbReference type="InterPro" id="IPR014777">
    <property type="entry name" value="4pyrrole_Mease_sub1"/>
</dbReference>
<dbReference type="Gene3D" id="3.40.50.720">
    <property type="entry name" value="NAD(P)-binding Rossmann-like Domain"/>
    <property type="match status" value="1"/>
</dbReference>
<dbReference type="EC" id="2.1.1.107" evidence="1"/>
<dbReference type="InterPro" id="IPR050161">
    <property type="entry name" value="Siro_Cobalamin_biosynth"/>
</dbReference>
<dbReference type="PANTHER" id="PTHR45790:SF3">
    <property type="entry name" value="S-ADENOSYL-L-METHIONINE-DEPENDENT UROPORPHYRINOGEN III METHYLTRANSFERASE, CHLOROPLASTIC"/>
    <property type="match status" value="1"/>
</dbReference>
<dbReference type="InterPro" id="IPR035996">
    <property type="entry name" value="4pyrrol_Methylase_sf"/>
</dbReference>
<feature type="domain" description="Tetrapyrrole methylase" evidence="7">
    <location>
        <begin position="170"/>
        <end position="381"/>
    </location>
</feature>
<evidence type="ECO:0000256" key="1">
    <source>
        <dbReference type="ARBA" id="ARBA00012162"/>
    </source>
</evidence>
<dbReference type="EMBL" id="BAAAUG010000156">
    <property type="protein sequence ID" value="GAA3138442.1"/>
    <property type="molecule type" value="Genomic_DNA"/>
</dbReference>
<dbReference type="Proteomes" id="UP001501637">
    <property type="component" value="Unassembled WGS sequence"/>
</dbReference>
<dbReference type="InterPro" id="IPR000878">
    <property type="entry name" value="4pyrrol_Mease"/>
</dbReference>
<dbReference type="RefSeq" id="WP_344527778.1">
    <property type="nucleotide sequence ID" value="NZ_BAAAUG010000156.1"/>
</dbReference>
<dbReference type="NCBIfam" id="TIGR01469">
    <property type="entry name" value="cobA_cysG_Cterm"/>
    <property type="match status" value="1"/>
</dbReference>
<evidence type="ECO:0000313" key="8">
    <source>
        <dbReference type="EMBL" id="GAA3138442.1"/>
    </source>
</evidence>
<evidence type="ECO:0000256" key="5">
    <source>
        <dbReference type="ARBA" id="ARBA00023244"/>
    </source>
</evidence>
<dbReference type="CDD" id="cd11642">
    <property type="entry name" value="SUMT"/>
    <property type="match status" value="1"/>
</dbReference>
<dbReference type="InterPro" id="IPR012409">
    <property type="entry name" value="Sirohaem_synth"/>
</dbReference>
<dbReference type="InterPro" id="IPR036291">
    <property type="entry name" value="NAD(P)-bd_dom_sf"/>
</dbReference>
<dbReference type="PANTHER" id="PTHR45790">
    <property type="entry name" value="SIROHEME SYNTHASE-RELATED"/>
    <property type="match status" value="1"/>
</dbReference>
<sequence>MAESPAYPVGLRLTARRTVVLGGGQVAQRRLPALIAAGADILLVSPTATPSVEAMADAGEITWERRRYEHGDLKDAWYALIATSDPEANTAASAEGEAHRVWCVRSDDADAATALTPATGRSAGVTVAVLTTDIHDRDPRRTAAIRDALVEGLSDGTLVARQHRTRTPGVALVGGGPGDPDLITVRGRRLLAEADVVIADRLGPRDLLDELPPHVEVIDAAKIPYGRFMAQEAINNALIEHAKQGKSVVRLKGGDPFVFGRGMEEAQALAEAGISCTVVPGISSSISVPGAAGIPVTHRGVAHEFTVVSGHVAPDDERSLVDWPSLAKLRGTLVILMGVDKIGRIAEALTAHGRPPETPVALIQEGTTAAQRRVDATLATVAAEVAAHEVKPPAVIVIGDVVNVGPDSPA</sequence>
<keyword evidence="9" id="KW-1185">Reference proteome</keyword>
<evidence type="ECO:0000256" key="3">
    <source>
        <dbReference type="ARBA" id="ARBA00022679"/>
    </source>
</evidence>
<dbReference type="PROSITE" id="PS00840">
    <property type="entry name" value="SUMT_2"/>
    <property type="match status" value="1"/>
</dbReference>
<dbReference type="SUPFAM" id="SSF51735">
    <property type="entry name" value="NAD(P)-binding Rossmann-fold domains"/>
    <property type="match status" value="1"/>
</dbReference>
<dbReference type="InterPro" id="IPR014776">
    <property type="entry name" value="4pyrrole_Mease_sub2"/>
</dbReference>
<dbReference type="PIRSF" id="PIRSF036426">
    <property type="entry name" value="Sirohaem_synth"/>
    <property type="match status" value="1"/>
</dbReference>
<dbReference type="Gene3D" id="3.30.950.10">
    <property type="entry name" value="Methyltransferase, Cobalt-precorrin-4 Transmethylase, Domain 2"/>
    <property type="match status" value="1"/>
</dbReference>
<reference evidence="9" key="1">
    <citation type="journal article" date="2019" name="Int. J. Syst. Evol. Microbiol.">
        <title>The Global Catalogue of Microorganisms (GCM) 10K type strain sequencing project: providing services to taxonomists for standard genome sequencing and annotation.</title>
        <authorList>
            <consortium name="The Broad Institute Genomics Platform"/>
            <consortium name="The Broad Institute Genome Sequencing Center for Infectious Disease"/>
            <person name="Wu L."/>
            <person name="Ma J."/>
        </authorList>
    </citation>
    <scope>NUCLEOTIDE SEQUENCE [LARGE SCALE GENOMIC DNA]</scope>
    <source>
        <strain evidence="9">JCM 9092</strain>
    </source>
</reference>
<protein>
    <recommendedName>
        <fullName evidence="1">uroporphyrinogen-III C-methyltransferase</fullName>
        <ecNumber evidence="1">2.1.1.107</ecNumber>
    </recommendedName>
</protein>